<proteinExistence type="predicted"/>
<dbReference type="STRING" id="326522.BWD08_10975"/>
<sequence>MKKFLHFLFKGICLFGCWIAVFPAWAGEAVLLDWRQPELSSNVWKISKAGQPDSYLLGTIHLGRSGDQLGSRAQALLGKTDLLLTEVDMLSDESRMKAETEKLARQMMSPKSLRNALGEKDFAALSRYFRKSEHTAVWEPLLDSMKPWAVVMLTLNLQPEEYSYQSGVDILLSQAAQKAGKPRGSLESMQESSRLFRKLPDDLALAVVKSMLKHQKAGEADTRKIHRLYAEGRFRELQGWLPQTFSQGRMKPEDEAAIRRWIEQDGIVVRNRAWLPEIKEATRRQKTLIAVGIAHLMTREGLIELLRREGYTVTPEPALKVWK</sequence>
<dbReference type="KEGG" id="nani:NCTC12227_01774"/>
<evidence type="ECO:0000313" key="1">
    <source>
        <dbReference type="EMBL" id="VEJ22002.1"/>
    </source>
</evidence>
<dbReference type="PANTHER" id="PTHR40590">
    <property type="entry name" value="CYTOPLASMIC PROTEIN-RELATED"/>
    <property type="match status" value="1"/>
</dbReference>
<dbReference type="InterPro" id="IPR002816">
    <property type="entry name" value="TraB/PrgY/GumN_fam"/>
</dbReference>
<dbReference type="Proteomes" id="UP000268229">
    <property type="component" value="Chromosome"/>
</dbReference>
<dbReference type="AlphaFoldDB" id="A0A3S4YIM2"/>
<reference evidence="1 2" key="1">
    <citation type="submission" date="2018-12" db="EMBL/GenBank/DDBJ databases">
        <authorList>
            <consortium name="Pathogen Informatics"/>
        </authorList>
    </citation>
    <scope>NUCLEOTIDE SEQUENCE [LARGE SCALE GENOMIC DNA]</scope>
    <source>
        <strain evidence="1 2">NCTC12227</strain>
    </source>
</reference>
<dbReference type="CDD" id="cd14789">
    <property type="entry name" value="Tiki"/>
    <property type="match status" value="1"/>
</dbReference>
<dbReference type="InterPro" id="IPR047111">
    <property type="entry name" value="YbaP-like"/>
</dbReference>
<name>A0A3S4YIM2_9NEIS</name>
<keyword evidence="2" id="KW-1185">Reference proteome</keyword>
<organism evidence="1 2">
    <name type="scientific">Neisseria animaloris</name>
    <dbReference type="NCBI Taxonomy" id="326522"/>
    <lineage>
        <taxon>Bacteria</taxon>
        <taxon>Pseudomonadati</taxon>
        <taxon>Pseudomonadota</taxon>
        <taxon>Betaproteobacteria</taxon>
        <taxon>Neisseriales</taxon>
        <taxon>Neisseriaceae</taxon>
        <taxon>Neisseria</taxon>
    </lineage>
</organism>
<dbReference type="PANTHER" id="PTHR40590:SF1">
    <property type="entry name" value="CYTOPLASMIC PROTEIN"/>
    <property type="match status" value="1"/>
</dbReference>
<dbReference type="EMBL" id="LR134516">
    <property type="protein sequence ID" value="VEJ22002.1"/>
    <property type="molecule type" value="Genomic_DNA"/>
</dbReference>
<dbReference type="Pfam" id="PF01963">
    <property type="entry name" value="TraB_PrgY_gumN"/>
    <property type="match status" value="1"/>
</dbReference>
<evidence type="ECO:0000313" key="2">
    <source>
        <dbReference type="Proteomes" id="UP000268229"/>
    </source>
</evidence>
<protein>
    <submittedName>
        <fullName evidence="1">TraB family</fullName>
    </submittedName>
</protein>
<accession>A0A3S4YIM2</accession>
<gene>
    <name evidence="1" type="ORF">NCTC12227_01774</name>
</gene>